<dbReference type="Gene3D" id="2.60.40.10">
    <property type="entry name" value="Immunoglobulins"/>
    <property type="match status" value="12"/>
</dbReference>
<reference evidence="17 18" key="1">
    <citation type="submission" date="2024-04" db="EMBL/GenBank/DDBJ databases">
        <authorList>
            <person name="Rising A."/>
            <person name="Reimegard J."/>
            <person name="Sonavane S."/>
            <person name="Akerstrom W."/>
            <person name="Nylinder S."/>
            <person name="Hedman E."/>
            <person name="Kallberg Y."/>
        </authorList>
    </citation>
    <scope>NUCLEOTIDE SEQUENCE [LARGE SCALE GENOMIC DNA]</scope>
</reference>
<dbReference type="Pfam" id="PF13927">
    <property type="entry name" value="Ig_3"/>
    <property type="match status" value="2"/>
</dbReference>
<dbReference type="FunFam" id="2.60.40.10:FF:000028">
    <property type="entry name" value="Neuronal cell adhesion molecule"/>
    <property type="match status" value="1"/>
</dbReference>
<proteinExistence type="predicted"/>
<dbReference type="InterPro" id="IPR036116">
    <property type="entry name" value="FN3_sf"/>
</dbReference>
<evidence type="ECO:0000256" key="3">
    <source>
        <dbReference type="ARBA" id="ARBA00022692"/>
    </source>
</evidence>
<feature type="region of interest" description="Disordered" evidence="12">
    <location>
        <begin position="1213"/>
        <end position="1233"/>
    </location>
</feature>
<dbReference type="PROSITE" id="PS50835">
    <property type="entry name" value="IG_LIKE"/>
    <property type="match status" value="6"/>
</dbReference>
<evidence type="ECO:0008006" key="19">
    <source>
        <dbReference type="Google" id="ProtNLM"/>
    </source>
</evidence>
<dbReference type="EMBL" id="CAXIEN010000049">
    <property type="protein sequence ID" value="CAL1270595.1"/>
    <property type="molecule type" value="Genomic_DNA"/>
</dbReference>
<dbReference type="GO" id="GO:0009653">
    <property type="term" value="P:anatomical structure morphogenesis"/>
    <property type="evidence" value="ECO:0007669"/>
    <property type="project" value="UniProtKB-ARBA"/>
</dbReference>
<feature type="domain" description="Fibronectin type-III" evidence="16">
    <location>
        <begin position="875"/>
        <end position="972"/>
    </location>
</feature>
<evidence type="ECO:0000256" key="1">
    <source>
        <dbReference type="ARBA" id="ARBA00004251"/>
    </source>
</evidence>
<keyword evidence="7 13" id="KW-1133">Transmembrane helix</keyword>
<feature type="domain" description="Fibronectin type-III" evidence="16">
    <location>
        <begin position="1069"/>
        <end position="1169"/>
    </location>
</feature>
<dbReference type="PANTHER" id="PTHR44170">
    <property type="entry name" value="PROTEIN SIDEKICK"/>
    <property type="match status" value="1"/>
</dbReference>
<feature type="compositionally biased region" description="Basic and acidic residues" evidence="12">
    <location>
        <begin position="1309"/>
        <end position="1321"/>
    </location>
</feature>
<feature type="domain" description="Fibronectin type-III" evidence="16">
    <location>
        <begin position="773"/>
        <end position="870"/>
    </location>
</feature>
<dbReference type="FunFam" id="2.60.40.10:FF:000104">
    <property type="entry name" value="Down syndrome cell adhesion molecule b"/>
    <property type="match status" value="1"/>
</dbReference>
<evidence type="ECO:0000256" key="6">
    <source>
        <dbReference type="ARBA" id="ARBA00022889"/>
    </source>
</evidence>
<evidence type="ECO:0000256" key="9">
    <source>
        <dbReference type="ARBA" id="ARBA00023157"/>
    </source>
</evidence>
<keyword evidence="10" id="KW-0325">Glycoprotein</keyword>
<evidence type="ECO:0000256" key="10">
    <source>
        <dbReference type="ARBA" id="ARBA00023180"/>
    </source>
</evidence>
<dbReference type="PANTHER" id="PTHR44170:SF53">
    <property type="entry name" value="DS CELL ADHESION MOLECULE LIKE 1"/>
    <property type="match status" value="1"/>
</dbReference>
<keyword evidence="18" id="KW-1185">Reference proteome</keyword>
<dbReference type="FunFam" id="2.60.40.10:FF:000324">
    <property type="entry name" value="Down syndrome cell adhesion molecule, isoform D"/>
    <property type="match status" value="1"/>
</dbReference>
<dbReference type="SMART" id="SM00060">
    <property type="entry name" value="FN3"/>
    <property type="match status" value="4"/>
</dbReference>
<dbReference type="Pfam" id="PF07679">
    <property type="entry name" value="I-set"/>
    <property type="match status" value="3"/>
</dbReference>
<dbReference type="GO" id="GO:0030154">
    <property type="term" value="P:cell differentiation"/>
    <property type="evidence" value="ECO:0007669"/>
    <property type="project" value="UniProtKB-ARBA"/>
</dbReference>
<gene>
    <name evidence="17" type="ORF">LARSCL_LOCUS5382</name>
</gene>
<dbReference type="GO" id="GO:0098609">
    <property type="term" value="P:cell-cell adhesion"/>
    <property type="evidence" value="ECO:0007669"/>
    <property type="project" value="TreeGrafter"/>
</dbReference>
<feature type="signal peptide" evidence="14">
    <location>
        <begin position="1"/>
        <end position="27"/>
    </location>
</feature>
<dbReference type="PRINTS" id="PR00014">
    <property type="entry name" value="FNTYPEIII"/>
</dbReference>
<feature type="domain" description="Fibronectin type-III" evidence="16">
    <location>
        <begin position="974"/>
        <end position="1067"/>
    </location>
</feature>
<dbReference type="InterPro" id="IPR003598">
    <property type="entry name" value="Ig_sub2"/>
</dbReference>
<keyword evidence="5" id="KW-0677">Repeat</keyword>
<feature type="domain" description="Ig-like" evidence="15">
    <location>
        <begin position="37"/>
        <end position="130"/>
    </location>
</feature>
<dbReference type="GO" id="GO:0005886">
    <property type="term" value="C:plasma membrane"/>
    <property type="evidence" value="ECO:0007669"/>
    <property type="project" value="UniProtKB-SubCell"/>
</dbReference>
<keyword evidence="8 13" id="KW-0472">Membrane</keyword>
<keyword evidence="2" id="KW-1003">Cell membrane</keyword>
<evidence type="ECO:0000256" key="14">
    <source>
        <dbReference type="SAM" id="SignalP"/>
    </source>
</evidence>
<evidence type="ECO:0000313" key="17">
    <source>
        <dbReference type="EMBL" id="CAL1270595.1"/>
    </source>
</evidence>
<dbReference type="Pfam" id="PF00041">
    <property type="entry name" value="fn3"/>
    <property type="match status" value="3"/>
</dbReference>
<keyword evidence="11" id="KW-0393">Immunoglobulin domain</keyword>
<evidence type="ECO:0000256" key="4">
    <source>
        <dbReference type="ARBA" id="ARBA00022729"/>
    </source>
</evidence>
<dbReference type="InterPro" id="IPR013783">
    <property type="entry name" value="Ig-like_fold"/>
</dbReference>
<evidence type="ECO:0000256" key="7">
    <source>
        <dbReference type="ARBA" id="ARBA00022989"/>
    </source>
</evidence>
<name>A0AAV1ZGI1_9ARAC</name>
<protein>
    <recommendedName>
        <fullName evidence="19">Down syndrome cell adhesion molecule</fullName>
    </recommendedName>
</protein>
<evidence type="ECO:0000256" key="13">
    <source>
        <dbReference type="SAM" id="Phobius"/>
    </source>
</evidence>
<accession>A0AAV1ZGI1</accession>
<dbReference type="Pfam" id="PF25059">
    <property type="entry name" value="FN3_DSCAM-DSCAML_C"/>
    <property type="match status" value="1"/>
</dbReference>
<keyword evidence="6" id="KW-0130">Cell adhesion</keyword>
<dbReference type="InterPro" id="IPR056754">
    <property type="entry name" value="DSCAM/DSCAML_C"/>
</dbReference>
<evidence type="ECO:0000256" key="5">
    <source>
        <dbReference type="ARBA" id="ARBA00022737"/>
    </source>
</evidence>
<dbReference type="FunFam" id="2.60.40.10:FF:000719">
    <property type="entry name" value="nephrin isoform X1"/>
    <property type="match status" value="1"/>
</dbReference>
<feature type="region of interest" description="Disordered" evidence="12">
    <location>
        <begin position="1269"/>
        <end position="1321"/>
    </location>
</feature>
<keyword evidence="3 13" id="KW-0812">Transmembrane</keyword>
<evidence type="ECO:0000256" key="2">
    <source>
        <dbReference type="ARBA" id="ARBA00022475"/>
    </source>
</evidence>
<dbReference type="SUPFAM" id="SSF49265">
    <property type="entry name" value="Fibronectin type III"/>
    <property type="match status" value="2"/>
</dbReference>
<dbReference type="CDD" id="cd00063">
    <property type="entry name" value="FN3"/>
    <property type="match status" value="4"/>
</dbReference>
<feature type="domain" description="Ig-like" evidence="15">
    <location>
        <begin position="577"/>
        <end position="664"/>
    </location>
</feature>
<feature type="chain" id="PRO_5043606662" description="Down syndrome cell adhesion molecule" evidence="14">
    <location>
        <begin position="28"/>
        <end position="1321"/>
    </location>
</feature>
<dbReference type="FunFam" id="2.60.40.10:FF:001049">
    <property type="entry name" value="Down syndrome cell adhesion molecule-like protein Dscam2"/>
    <property type="match status" value="1"/>
</dbReference>
<evidence type="ECO:0000256" key="8">
    <source>
        <dbReference type="ARBA" id="ARBA00023136"/>
    </source>
</evidence>
<comment type="caution">
    <text evidence="17">The sequence shown here is derived from an EMBL/GenBank/DDBJ whole genome shotgun (WGS) entry which is preliminary data.</text>
</comment>
<dbReference type="InterPro" id="IPR003599">
    <property type="entry name" value="Ig_sub"/>
</dbReference>
<dbReference type="Proteomes" id="UP001497382">
    <property type="component" value="Unassembled WGS sequence"/>
</dbReference>
<evidence type="ECO:0000256" key="12">
    <source>
        <dbReference type="SAM" id="MobiDB-lite"/>
    </source>
</evidence>
<dbReference type="SUPFAM" id="SSF48726">
    <property type="entry name" value="Immunoglobulin"/>
    <property type="match status" value="8"/>
</dbReference>
<evidence type="ECO:0000256" key="11">
    <source>
        <dbReference type="ARBA" id="ARBA00023319"/>
    </source>
</evidence>
<dbReference type="SMART" id="SM00409">
    <property type="entry name" value="IG"/>
    <property type="match status" value="7"/>
</dbReference>
<feature type="domain" description="Ig-like" evidence="15">
    <location>
        <begin position="245"/>
        <end position="335"/>
    </location>
</feature>
<dbReference type="InterPro" id="IPR007110">
    <property type="entry name" value="Ig-like_dom"/>
</dbReference>
<comment type="subcellular location">
    <subcellularLocation>
        <location evidence="1">Cell membrane</location>
        <topology evidence="1">Single-pass type I membrane protein</topology>
    </subcellularLocation>
</comment>
<dbReference type="InterPro" id="IPR013098">
    <property type="entry name" value="Ig_I-set"/>
</dbReference>
<evidence type="ECO:0000313" key="18">
    <source>
        <dbReference type="Proteomes" id="UP001497382"/>
    </source>
</evidence>
<keyword evidence="4 14" id="KW-0732">Signal</keyword>
<sequence>MIIKRRGYEMIPLWFLLLIFLAVLVLGDRSNRRFRGPNFVHEPLETVEFSNSTGAVISCSAQGYPEPTIRWERRDGTPVSTIPGIRQIRPDNSLVFFPINTDQYRQDVHAAVYRCIASNKIGTIRSRDVVIKTVLQQSYEVHVSDHFVIRGSTAILQCQSPPAVRPFIKVMLWLREDGVSIGSPGTIGDKYNILPSGELLVKNAIQSDALIGYQCQVHHRLIGESKLSTTSGKIIIREPHSSLPPTITESRPIVRAREGERVFLPCVGQGYPSPSYRWGRRDGDRITSFHLGERILQKDGILVIQQAAIQDTGVYVCELNNSVGQDKTETKLLVSAPLSAKIDPESQTVDVGKMATLSCRVMGHPVHSVVWLKNGSPLVANGPIKLVSRDILQINPIRREDSGMYQCFVSNDQEVVQGSAELFVADGRPLPHNHRQKTFPNGTLVIEDLQRSRDGGKYHCVAENNRSRTARRDVSLNIMAPPIVEPFSFASGLSEGKRATVTCVVSSGDLPIRISWMKDGHPLPDDLRGSISTVNEFTSTLSFSSVSQIHNGNYTCIASNPVASRNHTATMIVKVPPKWRTEPSDKSVVMGQPAMFDCQAGGYPDPVIRWKKSAEGSKTQFQVIISNENVQILENGSLIIKEASKEDSGHYMCQATNDVGSGLSTVVYLKVHVAAHFKDKFKAITLTRGQSATLTCRAIGEKPLALSWAKDRHPFDPSFEPRYSFEERIFSEGMEATIKISSANRKDSSLFSCIAQNAYGKDDTNFQVIVQEPPDRPASVDVTTKGSRSISITWSAPYSGNSLILKYIIEYKSAKEPWTLAKTIAVDSSDIMHTIQGLVPHTTYHIRVKAENAVGSGDFSEPITVLTDGEAPSGPPRDVRAIATSSRSIQVTWKPPSKEDSVSPIDGYYVGYKSRNSDQYAYKTLETSLGGLLECEITDLNKNTKYKVIVQAFNNKGAGPPSDEAQVQTLEFDPPGAPTLRLVSATASSIHLAWEMIEDNNNPVSGYILFQKSEAPEWEEVQLSEERNSYVFYGLQCGMRYQFYLVAFNVAGRGQPSDVISARTEGTVPIAPVRENLLTINSTFIVIHLISWKSGGCAINFFAVQYKPLNQPEWILLSSNVLPEQKTVTVTDLTPASHYMLLMTAHNDAGTTEAEYQFSTLTPWGVPPVTSVLDNDRELFQQLKIIIPIACTTVVLVLIITVACVVLIRRRNSNPEEPQQEREISKPVDTVPMTVWEKSGRGDTRLSHSREQLYFPAPYATSRISMYSADGDPEAAHHQQQQQHHHHEQTHNTWRSEEREHTISSSTKRPVDRKDVKLDTR</sequence>
<evidence type="ECO:0000259" key="15">
    <source>
        <dbReference type="PROSITE" id="PS50835"/>
    </source>
</evidence>
<dbReference type="PROSITE" id="PS50853">
    <property type="entry name" value="FN3"/>
    <property type="match status" value="4"/>
</dbReference>
<dbReference type="FunFam" id="2.60.40.10:FF:000333">
    <property type="entry name" value="Down syndrome cell adhesion molecule"/>
    <property type="match status" value="1"/>
</dbReference>
<dbReference type="SMART" id="SM00408">
    <property type="entry name" value="IGc2"/>
    <property type="match status" value="6"/>
</dbReference>
<feature type="domain" description="Ig-like" evidence="15">
    <location>
        <begin position="689"/>
        <end position="771"/>
    </location>
</feature>
<feature type="transmembrane region" description="Helical" evidence="13">
    <location>
        <begin position="1185"/>
        <end position="1208"/>
    </location>
</feature>
<evidence type="ECO:0000259" key="16">
    <source>
        <dbReference type="PROSITE" id="PS50853"/>
    </source>
</evidence>
<dbReference type="InterPro" id="IPR036179">
    <property type="entry name" value="Ig-like_dom_sf"/>
</dbReference>
<organism evidence="17 18">
    <name type="scientific">Larinioides sclopetarius</name>
    <dbReference type="NCBI Taxonomy" id="280406"/>
    <lineage>
        <taxon>Eukaryota</taxon>
        <taxon>Metazoa</taxon>
        <taxon>Ecdysozoa</taxon>
        <taxon>Arthropoda</taxon>
        <taxon>Chelicerata</taxon>
        <taxon>Arachnida</taxon>
        <taxon>Araneae</taxon>
        <taxon>Araneomorphae</taxon>
        <taxon>Entelegynae</taxon>
        <taxon>Araneoidea</taxon>
        <taxon>Araneidae</taxon>
        <taxon>Larinioides</taxon>
    </lineage>
</organism>
<keyword evidence="9" id="KW-1015">Disulfide bond</keyword>
<dbReference type="InterPro" id="IPR003961">
    <property type="entry name" value="FN3_dom"/>
</dbReference>
<feature type="domain" description="Ig-like" evidence="15">
    <location>
        <begin position="337"/>
        <end position="423"/>
    </location>
</feature>
<feature type="domain" description="Ig-like" evidence="15">
    <location>
        <begin position="481"/>
        <end position="572"/>
    </location>
</feature>